<feature type="binding site" evidence="4">
    <location>
        <position position="61"/>
    </location>
    <ligand>
        <name>substrate</name>
    </ligand>
</feature>
<dbReference type="InterPro" id="IPR029033">
    <property type="entry name" value="His_PPase_superfam"/>
</dbReference>
<organism evidence="5 6">
    <name type="scientific">Sulfobacillus benefaciens</name>
    <dbReference type="NCBI Taxonomy" id="453960"/>
    <lineage>
        <taxon>Bacteria</taxon>
        <taxon>Bacillati</taxon>
        <taxon>Bacillota</taxon>
        <taxon>Clostridia</taxon>
        <taxon>Eubacteriales</taxon>
        <taxon>Clostridiales Family XVII. Incertae Sedis</taxon>
        <taxon>Sulfobacillus</taxon>
    </lineage>
</organism>
<dbReference type="PROSITE" id="PS00175">
    <property type="entry name" value="PG_MUTASE"/>
    <property type="match status" value="1"/>
</dbReference>
<evidence type="ECO:0000313" key="5">
    <source>
        <dbReference type="EMBL" id="PSR32519.1"/>
    </source>
</evidence>
<name>A0A2T2XDE8_9FIRM</name>
<accession>A0A2T2XDE8</accession>
<dbReference type="InterPro" id="IPR001345">
    <property type="entry name" value="PG/BPGM_mutase_AS"/>
</dbReference>
<keyword evidence="2" id="KW-0413">Isomerase</keyword>
<keyword evidence="1" id="KW-0324">Glycolysis</keyword>
<sequence>MPVQLIMIRHGETEWNQVGRWQGHQDVGLSDEGQRRIQQVASVTVGWGSQAEHIYSSDLSRAYRTARGLFPLQQSQIIRDARLREIHLGYWEGLTREEILEQDKDGFLSFDGKPEGPAPGGETFNQCKNRVREWWDESWPTWRDDDCIIVVGHGGSLRALLFALIPELPNPVRKHFTLENLGVSLIEVNASQHASVRRWNVRPEWIGRELIRC</sequence>
<feature type="active site" description="Tele-phosphohistidine intermediate" evidence="3">
    <location>
        <position position="10"/>
    </location>
</feature>
<feature type="active site" description="Proton donor/acceptor" evidence="3">
    <location>
        <position position="85"/>
    </location>
</feature>
<reference evidence="5 6" key="1">
    <citation type="journal article" date="2014" name="BMC Genomics">
        <title>Comparison of environmental and isolate Sulfobacillus genomes reveals diverse carbon, sulfur, nitrogen, and hydrogen metabolisms.</title>
        <authorList>
            <person name="Justice N.B."/>
            <person name="Norman A."/>
            <person name="Brown C.T."/>
            <person name="Singh A."/>
            <person name="Thomas B.C."/>
            <person name="Banfield J.F."/>
        </authorList>
    </citation>
    <scope>NUCLEOTIDE SEQUENCE [LARGE SCALE GENOMIC DNA]</scope>
    <source>
        <strain evidence="5">AMDSBA4</strain>
    </source>
</reference>
<dbReference type="SMART" id="SM00855">
    <property type="entry name" value="PGAM"/>
    <property type="match status" value="1"/>
</dbReference>
<dbReference type="GO" id="GO:0016791">
    <property type="term" value="F:phosphatase activity"/>
    <property type="evidence" value="ECO:0007669"/>
    <property type="project" value="TreeGrafter"/>
</dbReference>
<dbReference type="SUPFAM" id="SSF53254">
    <property type="entry name" value="Phosphoglycerate mutase-like"/>
    <property type="match status" value="1"/>
</dbReference>
<comment type="caution">
    <text evidence="5">The sequence shown here is derived from an EMBL/GenBank/DDBJ whole genome shotgun (WGS) entry which is preliminary data.</text>
</comment>
<dbReference type="PANTHER" id="PTHR48100:SF1">
    <property type="entry name" value="HISTIDINE PHOSPHATASE FAMILY PROTEIN-RELATED"/>
    <property type="match status" value="1"/>
</dbReference>
<dbReference type="PANTHER" id="PTHR48100">
    <property type="entry name" value="BROAD-SPECIFICITY PHOSPHATASE YOR283W-RELATED"/>
    <property type="match status" value="1"/>
</dbReference>
<dbReference type="Pfam" id="PF00300">
    <property type="entry name" value="His_Phos_1"/>
    <property type="match status" value="1"/>
</dbReference>
<proteinExistence type="predicted"/>
<dbReference type="EMBL" id="PXYW01000038">
    <property type="protein sequence ID" value="PSR32519.1"/>
    <property type="molecule type" value="Genomic_DNA"/>
</dbReference>
<gene>
    <name evidence="5" type="ORF">C7B46_13945</name>
</gene>
<dbReference type="InterPro" id="IPR050275">
    <property type="entry name" value="PGM_Phosphatase"/>
</dbReference>
<evidence type="ECO:0000256" key="1">
    <source>
        <dbReference type="ARBA" id="ARBA00023152"/>
    </source>
</evidence>
<dbReference type="Gene3D" id="3.40.50.1240">
    <property type="entry name" value="Phosphoglycerate mutase-like"/>
    <property type="match status" value="1"/>
</dbReference>
<feature type="binding site" evidence="4">
    <location>
        <begin position="9"/>
        <end position="16"/>
    </location>
    <ligand>
        <name>substrate</name>
    </ligand>
</feature>
<evidence type="ECO:0000256" key="2">
    <source>
        <dbReference type="ARBA" id="ARBA00023235"/>
    </source>
</evidence>
<evidence type="ECO:0000256" key="4">
    <source>
        <dbReference type="PIRSR" id="PIRSR613078-2"/>
    </source>
</evidence>
<dbReference type="GO" id="GO:0005737">
    <property type="term" value="C:cytoplasm"/>
    <property type="evidence" value="ECO:0007669"/>
    <property type="project" value="TreeGrafter"/>
</dbReference>
<evidence type="ECO:0000313" key="6">
    <source>
        <dbReference type="Proteomes" id="UP000242972"/>
    </source>
</evidence>
<dbReference type="AlphaFoldDB" id="A0A2T2XDE8"/>
<dbReference type="Proteomes" id="UP000242972">
    <property type="component" value="Unassembled WGS sequence"/>
</dbReference>
<protein>
    <submittedName>
        <fullName evidence="5">Histidine phosphatase family protein</fullName>
    </submittedName>
</protein>
<dbReference type="InterPro" id="IPR013078">
    <property type="entry name" value="His_Pase_superF_clade-1"/>
</dbReference>
<evidence type="ECO:0000256" key="3">
    <source>
        <dbReference type="PIRSR" id="PIRSR613078-1"/>
    </source>
</evidence>
<dbReference type="CDD" id="cd07067">
    <property type="entry name" value="HP_PGM_like"/>
    <property type="match status" value="1"/>
</dbReference>